<feature type="compositionally biased region" description="Low complexity" evidence="1">
    <location>
        <begin position="117"/>
        <end position="129"/>
    </location>
</feature>
<keyword evidence="2" id="KW-1133">Transmembrane helix</keyword>
<feature type="compositionally biased region" description="Low complexity" evidence="1">
    <location>
        <begin position="90"/>
        <end position="109"/>
    </location>
</feature>
<evidence type="ECO:0000313" key="4">
    <source>
        <dbReference type="Proteomes" id="UP001163156"/>
    </source>
</evidence>
<proteinExistence type="predicted"/>
<dbReference type="Proteomes" id="UP001163156">
    <property type="component" value="Chromosome"/>
</dbReference>
<accession>A0ABY6MKN8</accession>
<evidence type="ECO:0000256" key="1">
    <source>
        <dbReference type="SAM" id="MobiDB-lite"/>
    </source>
</evidence>
<keyword evidence="2" id="KW-0812">Transmembrane</keyword>
<gene>
    <name evidence="3" type="ORF">OM944_07465</name>
</gene>
<name>A0ABY6MKN8_9BACT</name>
<feature type="transmembrane region" description="Helical" evidence="2">
    <location>
        <begin position="44"/>
        <end position="64"/>
    </location>
</feature>
<feature type="region of interest" description="Disordered" evidence="1">
    <location>
        <begin position="71"/>
        <end position="150"/>
    </location>
</feature>
<keyword evidence="4" id="KW-1185">Reference proteome</keyword>
<evidence type="ECO:0000256" key="2">
    <source>
        <dbReference type="SAM" id="Phobius"/>
    </source>
</evidence>
<protein>
    <submittedName>
        <fullName evidence="3">Uncharacterized protein</fullName>
    </submittedName>
</protein>
<evidence type="ECO:0000313" key="3">
    <source>
        <dbReference type="EMBL" id="UZD24330.1"/>
    </source>
</evidence>
<organism evidence="3 4">
    <name type="scientific">Algoriphagus halophytocola</name>
    <dbReference type="NCBI Taxonomy" id="2991499"/>
    <lineage>
        <taxon>Bacteria</taxon>
        <taxon>Pseudomonadati</taxon>
        <taxon>Bacteroidota</taxon>
        <taxon>Cytophagia</taxon>
        <taxon>Cytophagales</taxon>
        <taxon>Cyclobacteriaceae</taxon>
        <taxon>Algoriphagus</taxon>
    </lineage>
</organism>
<dbReference type="RefSeq" id="WP_264811046.1">
    <property type="nucleotide sequence ID" value="NZ_CP110226.1"/>
</dbReference>
<dbReference type="EMBL" id="CP110226">
    <property type="protein sequence ID" value="UZD24330.1"/>
    <property type="molecule type" value="Genomic_DNA"/>
</dbReference>
<keyword evidence="2" id="KW-0472">Membrane</keyword>
<reference evidence="3" key="1">
    <citation type="submission" date="2022-10" db="EMBL/GenBank/DDBJ databases">
        <title>Algoriphagus sp. a novel bacteria isolate from halophytes salicornia europaea.</title>
        <authorList>
            <person name="Peng Y."/>
            <person name="Jiang L."/>
            <person name="Lee J."/>
        </authorList>
    </citation>
    <scope>NUCLEOTIDE SEQUENCE</scope>
    <source>
        <strain evidence="3">TR-M5</strain>
    </source>
</reference>
<sequence>MAKNSNNLDKFFKERLEDHTVAPSHLAWERLEAKLPQKSNSKLGIWWAAAASLTIILTAGYFLMKETESENTEPLLAENKTETVTEQPKTSTDTPTVSDTTDLIETTENTTEEKPQTTENQQATANTNTKPTIPAQQETEKPADSSASFDPVDPASTHLVAMEEEKPKAELIPQVEISTPEIEPLEVIIPQSPELSLENSLADATPEEEEPAYRVKIYSSGLKEEPKDKNLIAGIGKTVNEVEGLLNKVDQGFADLQDAKNNLFATITSKKSRSEE</sequence>